<name>A0A2R5GHI0_9STRA</name>
<sequence length="522" mass="56760">MNAHAVPGLDKDRLDNAELLLSTARNRSKRTRSAISEAGENCETSLRRQPSFEELNLASFDSCHVDVACADGDFEDEDTRLAFQQLGQHENQHYEKDEHGEIELAHLDFEDIFDARRPAEGADSRAPLETDANLAQQKTNISEGKIRSRLPKRVSPTPRFYRADDLDAHTHNCTGKLGQHSTGDGNVTHIAPYQQRHATLNRSLLIVFISWLGVPGIVNLNAVLGGIISIVHSDSANTRTQGDPSGRGLPLVGTDTSFGLLRIDSDDQDSLEGAIFEPCEQAGRVKSSTLRQMACSSSDNLNSNETRIVSGGFDRRVQVWRPERVLFDRIALPESECSTHGIVGSVQWHPSSLDLVSWTLDSGTFEMYDLRAGESVRCLNDCNAHAPAGSMPLFTHAFMGDTTVILGFGNGSTKVIDVRKLQILGGWRDEAVSIIGDVVMSPQATKSVVTGIGGASVYATRAARRNSYTACPMGALAFPIPLYSPGGLRLPAYACKTAATFQDESVCVVVDSGGHLARYHLD</sequence>
<evidence type="ECO:0000313" key="2">
    <source>
        <dbReference type="Proteomes" id="UP000241890"/>
    </source>
</evidence>
<dbReference type="InParanoid" id="A0A2R5GHI0"/>
<dbReference type="InterPro" id="IPR015943">
    <property type="entry name" value="WD40/YVTN_repeat-like_dom_sf"/>
</dbReference>
<protein>
    <submittedName>
        <fullName evidence="1">Uncharacterized protein</fullName>
    </submittedName>
</protein>
<evidence type="ECO:0000313" key="1">
    <source>
        <dbReference type="EMBL" id="GBG30356.1"/>
    </source>
</evidence>
<proteinExistence type="predicted"/>
<reference evidence="1 2" key="1">
    <citation type="submission" date="2017-12" db="EMBL/GenBank/DDBJ databases">
        <title>Sequencing, de novo assembly and annotation of complete genome of a new Thraustochytrid species, strain FCC1311.</title>
        <authorList>
            <person name="Sedici K."/>
            <person name="Godart F."/>
            <person name="Aiese Cigliano R."/>
            <person name="Sanseverino W."/>
            <person name="Barakat M."/>
            <person name="Ortet P."/>
            <person name="Marechal E."/>
            <person name="Cagnac O."/>
            <person name="Amato A."/>
        </authorList>
    </citation>
    <scope>NUCLEOTIDE SEQUENCE [LARGE SCALE GENOMIC DNA]</scope>
</reference>
<dbReference type="Gene3D" id="2.130.10.10">
    <property type="entry name" value="YVTN repeat-like/Quinoprotein amine dehydrogenase"/>
    <property type="match status" value="1"/>
</dbReference>
<accession>A0A2R5GHI0</accession>
<comment type="caution">
    <text evidence="1">The sequence shown here is derived from an EMBL/GenBank/DDBJ whole genome shotgun (WGS) entry which is preliminary data.</text>
</comment>
<dbReference type="InterPro" id="IPR036322">
    <property type="entry name" value="WD40_repeat_dom_sf"/>
</dbReference>
<organism evidence="1 2">
    <name type="scientific">Hondaea fermentalgiana</name>
    <dbReference type="NCBI Taxonomy" id="2315210"/>
    <lineage>
        <taxon>Eukaryota</taxon>
        <taxon>Sar</taxon>
        <taxon>Stramenopiles</taxon>
        <taxon>Bigyra</taxon>
        <taxon>Labyrinthulomycetes</taxon>
        <taxon>Thraustochytrida</taxon>
        <taxon>Thraustochytriidae</taxon>
        <taxon>Hondaea</taxon>
    </lineage>
</organism>
<keyword evidence="2" id="KW-1185">Reference proteome</keyword>
<dbReference type="EMBL" id="BEYU01000075">
    <property type="protein sequence ID" value="GBG30356.1"/>
    <property type="molecule type" value="Genomic_DNA"/>
</dbReference>
<dbReference type="AlphaFoldDB" id="A0A2R5GHI0"/>
<dbReference type="SUPFAM" id="SSF50978">
    <property type="entry name" value="WD40 repeat-like"/>
    <property type="match status" value="1"/>
</dbReference>
<dbReference type="OrthoDB" id="167133at2759"/>
<gene>
    <name evidence="1" type="ORF">FCC1311_065752</name>
</gene>
<dbReference type="Proteomes" id="UP000241890">
    <property type="component" value="Unassembled WGS sequence"/>
</dbReference>